<dbReference type="Proteomes" id="UP000007089">
    <property type="component" value="Chromosome"/>
</dbReference>
<evidence type="ECO:0000313" key="2">
    <source>
        <dbReference type="EMBL" id="ACL64475.1"/>
    </source>
</evidence>
<dbReference type="AlphaFoldDB" id="B8JFN7"/>
<dbReference type="HOGENOM" id="CLU_131458_2_1_7"/>
<keyword evidence="3" id="KW-1185">Reference proteome</keyword>
<accession>B8JFN7</accession>
<dbReference type="KEGG" id="acp:A2cp1_1130"/>
<organism evidence="2 3">
    <name type="scientific">Anaeromyxobacter dehalogenans (strain ATCC BAA-258 / DSM 21875 / 2CP-1)</name>
    <dbReference type="NCBI Taxonomy" id="455488"/>
    <lineage>
        <taxon>Bacteria</taxon>
        <taxon>Pseudomonadati</taxon>
        <taxon>Myxococcota</taxon>
        <taxon>Myxococcia</taxon>
        <taxon>Myxococcales</taxon>
        <taxon>Cystobacterineae</taxon>
        <taxon>Anaeromyxobacteraceae</taxon>
        <taxon>Anaeromyxobacter</taxon>
    </lineage>
</organism>
<protein>
    <submittedName>
        <fullName evidence="2">Uncharacterized protein</fullName>
    </submittedName>
</protein>
<sequence length="144" mass="15644">MSITGAHTAARAGSDENLSAHLQMIQGVIGRMGQNAFNAKTWAITVMAAVFALGSTFTSSRTDAAIVALALLLFWTMDAYFLRQEHLFRDLYDAVVRGEAPMFSMDTSPHRAVVGSTLRFVVSRSVWPVHLITVLVVGARAFKG</sequence>
<keyword evidence="1" id="KW-1133">Transmembrane helix</keyword>
<keyword evidence="1" id="KW-0472">Membrane</keyword>
<gene>
    <name evidence="2" type="ordered locus">A2cp1_1130</name>
</gene>
<feature type="transmembrane region" description="Helical" evidence="1">
    <location>
        <begin position="41"/>
        <end position="58"/>
    </location>
</feature>
<proteinExistence type="predicted"/>
<dbReference type="EMBL" id="CP001359">
    <property type="protein sequence ID" value="ACL64475.1"/>
    <property type="molecule type" value="Genomic_DNA"/>
</dbReference>
<name>B8JFN7_ANAD2</name>
<keyword evidence="1" id="KW-0812">Transmembrane</keyword>
<dbReference type="RefSeq" id="WP_012632467.1">
    <property type="nucleotide sequence ID" value="NC_011891.1"/>
</dbReference>
<reference evidence="2" key="1">
    <citation type="submission" date="2009-01" db="EMBL/GenBank/DDBJ databases">
        <title>Complete sequence of Anaeromyxobacter dehalogenans 2CP-1.</title>
        <authorList>
            <consortium name="US DOE Joint Genome Institute"/>
            <person name="Lucas S."/>
            <person name="Copeland A."/>
            <person name="Lapidus A."/>
            <person name="Glavina del Rio T."/>
            <person name="Dalin E."/>
            <person name="Tice H."/>
            <person name="Bruce D."/>
            <person name="Goodwin L."/>
            <person name="Pitluck S."/>
            <person name="Saunders E."/>
            <person name="Brettin T."/>
            <person name="Detter J.C."/>
            <person name="Han C."/>
            <person name="Larimer F."/>
            <person name="Land M."/>
            <person name="Hauser L."/>
            <person name="Kyrpides N."/>
            <person name="Ovchinnikova G."/>
            <person name="Beliaev A.S."/>
            <person name="Richardson P."/>
        </authorList>
    </citation>
    <scope>NUCLEOTIDE SEQUENCE</scope>
    <source>
        <strain evidence="2">2CP-1</strain>
    </source>
</reference>
<evidence type="ECO:0000313" key="3">
    <source>
        <dbReference type="Proteomes" id="UP000007089"/>
    </source>
</evidence>
<feature type="transmembrane region" description="Helical" evidence="1">
    <location>
        <begin position="64"/>
        <end position="82"/>
    </location>
</feature>
<evidence type="ECO:0000256" key="1">
    <source>
        <dbReference type="SAM" id="Phobius"/>
    </source>
</evidence>